<accession>Q5YPL0</accession>
<dbReference type="STRING" id="247156.NFA_50290"/>
<gene>
    <name evidence="2" type="ordered locus">NFA_50290</name>
</gene>
<dbReference type="eggNOG" id="ENOG5031FFM">
    <property type="taxonomic scope" value="Bacteria"/>
</dbReference>
<evidence type="ECO:0000313" key="3">
    <source>
        <dbReference type="Proteomes" id="UP000006820"/>
    </source>
</evidence>
<dbReference type="KEGG" id="nfa:NFA_50290"/>
<sequence>MYGGVLHGVSARPARHNRPGIRCRAGGITVSEPMRMTDEHRENFWRRCGWSPELPESERMRIEQRWDDESIDLAELFGW</sequence>
<dbReference type="AlphaFoldDB" id="Q5YPL0"/>
<dbReference type="EMBL" id="AP006618">
    <property type="protein sequence ID" value="BAD59881.1"/>
    <property type="molecule type" value="Genomic_DNA"/>
</dbReference>
<reference evidence="2 3" key="1">
    <citation type="journal article" date="2004" name="Proc. Natl. Acad. Sci. U.S.A.">
        <title>The complete genomic sequence of Nocardia farcinica IFM 10152.</title>
        <authorList>
            <person name="Ishikawa J."/>
            <person name="Yamashita A."/>
            <person name="Mikami Y."/>
            <person name="Hoshino Y."/>
            <person name="Kurita H."/>
            <person name="Hotta K."/>
            <person name="Shiba T."/>
            <person name="Hattori M."/>
        </authorList>
    </citation>
    <scope>NUCLEOTIDE SEQUENCE [LARGE SCALE GENOMIC DNA]</scope>
    <source>
        <strain evidence="2 3">IFM 10152</strain>
    </source>
</reference>
<proteinExistence type="predicted"/>
<keyword evidence="3" id="KW-1185">Reference proteome</keyword>
<evidence type="ECO:0000256" key="1">
    <source>
        <dbReference type="SAM" id="MobiDB-lite"/>
    </source>
</evidence>
<dbReference type="HOGENOM" id="CLU_2602492_0_0_11"/>
<organism evidence="2 3">
    <name type="scientific">Nocardia farcinica (strain IFM 10152)</name>
    <dbReference type="NCBI Taxonomy" id="247156"/>
    <lineage>
        <taxon>Bacteria</taxon>
        <taxon>Bacillati</taxon>
        <taxon>Actinomycetota</taxon>
        <taxon>Actinomycetes</taxon>
        <taxon>Mycobacteriales</taxon>
        <taxon>Nocardiaceae</taxon>
        <taxon>Nocardia</taxon>
    </lineage>
</organism>
<dbReference type="Proteomes" id="UP000006820">
    <property type="component" value="Chromosome"/>
</dbReference>
<evidence type="ECO:0000313" key="2">
    <source>
        <dbReference type="EMBL" id="BAD59881.1"/>
    </source>
</evidence>
<protein>
    <submittedName>
        <fullName evidence="2">Uncharacterized protein</fullName>
    </submittedName>
</protein>
<feature type="region of interest" description="Disordered" evidence="1">
    <location>
        <begin position="1"/>
        <end position="24"/>
    </location>
</feature>
<name>Q5YPL0_NOCFA</name>